<reference evidence="11 12" key="1">
    <citation type="submission" date="2021-03" db="EMBL/GenBank/DDBJ databases">
        <title>Caproiciproducens sp. nov. isolated from feces of cow.</title>
        <authorList>
            <person name="Choi J.-Y."/>
        </authorList>
    </citation>
    <scope>NUCLEOTIDE SEQUENCE [LARGE SCALE GENOMIC DNA]</scope>
    <source>
        <strain evidence="11 12">AGMB10547</strain>
    </source>
</reference>
<comment type="subcellular location">
    <subcellularLocation>
        <location evidence="1">Cell membrane</location>
        <topology evidence="1">Single-pass membrane protein</topology>
    </subcellularLocation>
</comment>
<evidence type="ECO:0000256" key="8">
    <source>
        <dbReference type="ARBA" id="ARBA00023010"/>
    </source>
</evidence>
<name>A0ABS7DR30_9FIRM</name>
<evidence type="ECO:0000256" key="3">
    <source>
        <dbReference type="ARBA" id="ARBA00022448"/>
    </source>
</evidence>
<keyword evidence="4" id="KW-1003">Cell membrane</keyword>
<keyword evidence="3" id="KW-0813">Transport</keyword>
<protein>
    <submittedName>
        <fullName evidence="11">Preprotein translocase subunit YajC</fullName>
    </submittedName>
</protein>
<evidence type="ECO:0000256" key="7">
    <source>
        <dbReference type="ARBA" id="ARBA00022989"/>
    </source>
</evidence>
<evidence type="ECO:0000256" key="5">
    <source>
        <dbReference type="ARBA" id="ARBA00022692"/>
    </source>
</evidence>
<dbReference type="NCBIfam" id="TIGR00739">
    <property type="entry name" value="yajC"/>
    <property type="match status" value="1"/>
</dbReference>
<gene>
    <name evidence="11" type="primary">yajC</name>
    <name evidence="11" type="ORF">J5W02_13165</name>
</gene>
<evidence type="ECO:0000256" key="6">
    <source>
        <dbReference type="ARBA" id="ARBA00022927"/>
    </source>
</evidence>
<keyword evidence="8" id="KW-0811">Translocation</keyword>
<dbReference type="InterPro" id="IPR003849">
    <property type="entry name" value="Preprotein_translocase_YajC"/>
</dbReference>
<keyword evidence="12" id="KW-1185">Reference proteome</keyword>
<comment type="similarity">
    <text evidence="2">Belongs to the YajC family.</text>
</comment>
<keyword evidence="9 10" id="KW-0472">Membrane</keyword>
<comment type="caution">
    <text evidence="11">The sequence shown here is derived from an EMBL/GenBank/DDBJ whole genome shotgun (WGS) entry which is preliminary data.</text>
</comment>
<evidence type="ECO:0000313" key="11">
    <source>
        <dbReference type="EMBL" id="MBW7573761.1"/>
    </source>
</evidence>
<keyword evidence="5 10" id="KW-0812">Transmembrane</keyword>
<dbReference type="Proteomes" id="UP000719942">
    <property type="component" value="Unassembled WGS sequence"/>
</dbReference>
<evidence type="ECO:0000256" key="4">
    <source>
        <dbReference type="ARBA" id="ARBA00022475"/>
    </source>
</evidence>
<evidence type="ECO:0000256" key="9">
    <source>
        <dbReference type="ARBA" id="ARBA00023136"/>
    </source>
</evidence>
<keyword evidence="6" id="KW-0653">Protein transport</keyword>
<proteinExistence type="inferred from homology"/>
<dbReference type="SMART" id="SM01323">
    <property type="entry name" value="YajC"/>
    <property type="match status" value="1"/>
</dbReference>
<evidence type="ECO:0000256" key="10">
    <source>
        <dbReference type="SAM" id="Phobius"/>
    </source>
</evidence>
<organism evidence="11 12">
    <name type="scientific">Caproiciproducens faecalis</name>
    <dbReference type="NCBI Taxonomy" id="2820301"/>
    <lineage>
        <taxon>Bacteria</taxon>
        <taxon>Bacillati</taxon>
        <taxon>Bacillota</taxon>
        <taxon>Clostridia</taxon>
        <taxon>Eubacteriales</taxon>
        <taxon>Acutalibacteraceae</taxon>
        <taxon>Caproiciproducens</taxon>
    </lineage>
</organism>
<dbReference type="EMBL" id="JAGFNZ010000005">
    <property type="protein sequence ID" value="MBW7573761.1"/>
    <property type="molecule type" value="Genomic_DNA"/>
</dbReference>
<dbReference type="PANTHER" id="PTHR33909">
    <property type="entry name" value="SEC TRANSLOCON ACCESSORY COMPLEX SUBUNIT YAJC"/>
    <property type="match status" value="1"/>
</dbReference>
<accession>A0ABS7DR30</accession>
<sequence>MNFNTLTGTTAASGGNMWTIVLLYAAIIGAFYFFGIRPQSKKKKNEEKMRNNVQIGDEITTIGGVVGRVVGIKDDSDTIVIETGTDRVKMRIKRWAIGSIDTIHADAE</sequence>
<evidence type="ECO:0000256" key="1">
    <source>
        <dbReference type="ARBA" id="ARBA00004162"/>
    </source>
</evidence>
<dbReference type="Pfam" id="PF02699">
    <property type="entry name" value="YajC"/>
    <property type="match status" value="1"/>
</dbReference>
<evidence type="ECO:0000256" key="2">
    <source>
        <dbReference type="ARBA" id="ARBA00006742"/>
    </source>
</evidence>
<dbReference type="PANTHER" id="PTHR33909:SF1">
    <property type="entry name" value="SEC TRANSLOCON ACCESSORY COMPLEX SUBUNIT YAJC"/>
    <property type="match status" value="1"/>
</dbReference>
<evidence type="ECO:0000313" key="12">
    <source>
        <dbReference type="Proteomes" id="UP000719942"/>
    </source>
</evidence>
<feature type="transmembrane region" description="Helical" evidence="10">
    <location>
        <begin position="15"/>
        <end position="34"/>
    </location>
</feature>
<dbReference type="PRINTS" id="PR01853">
    <property type="entry name" value="YAJCTRNLCASE"/>
</dbReference>
<keyword evidence="7 10" id="KW-1133">Transmembrane helix</keyword>